<keyword evidence="2" id="KW-1133">Transmembrane helix</keyword>
<protein>
    <submittedName>
        <fullName evidence="3">Uncharacterized protein</fullName>
    </submittedName>
</protein>
<organism evidence="3 4">
    <name type="scientific">Teratosphaeria destructans</name>
    <dbReference type="NCBI Taxonomy" id="418781"/>
    <lineage>
        <taxon>Eukaryota</taxon>
        <taxon>Fungi</taxon>
        <taxon>Dikarya</taxon>
        <taxon>Ascomycota</taxon>
        <taxon>Pezizomycotina</taxon>
        <taxon>Dothideomycetes</taxon>
        <taxon>Dothideomycetidae</taxon>
        <taxon>Mycosphaerellales</taxon>
        <taxon>Teratosphaeriaceae</taxon>
        <taxon>Teratosphaeria</taxon>
    </lineage>
</organism>
<feature type="region of interest" description="Disordered" evidence="1">
    <location>
        <begin position="32"/>
        <end position="72"/>
    </location>
</feature>
<proteinExistence type="predicted"/>
<keyword evidence="2" id="KW-0472">Membrane</keyword>
<evidence type="ECO:0000313" key="4">
    <source>
        <dbReference type="Proteomes" id="UP001138500"/>
    </source>
</evidence>
<reference evidence="3 4" key="2">
    <citation type="journal article" date="2021" name="Curr. Genet.">
        <title>Genetic response to nitrogen starvation in the aggressive Eucalyptus foliar pathogen Teratosphaeria destructans.</title>
        <authorList>
            <person name="Havenga M."/>
            <person name="Wingfield B.D."/>
            <person name="Wingfield M.J."/>
            <person name="Dreyer L.L."/>
            <person name="Roets F."/>
            <person name="Aylward J."/>
        </authorList>
    </citation>
    <scope>NUCLEOTIDE SEQUENCE [LARGE SCALE GENOMIC DNA]</scope>
    <source>
        <strain evidence="3">CMW44962</strain>
    </source>
</reference>
<dbReference type="OrthoDB" id="3940049at2759"/>
<gene>
    <name evidence="3" type="ORF">Tdes44962_MAKER06354</name>
</gene>
<sequence length="146" mass="16143">MNTISLVLNGKTAAEIALMPARQRASLTTLYRPSSLTTPSASPTLSARSSPSKRPQARRQVSRDSPGWYNTDGGMTLDDFAKRLDTYMSRFEQWQSKCAQNAVMALMRPTPIVLFLFNPISMLVWLLVAAVWLSTRFGRSEAGAEG</sequence>
<evidence type="ECO:0000256" key="1">
    <source>
        <dbReference type="SAM" id="MobiDB-lite"/>
    </source>
</evidence>
<dbReference type="Proteomes" id="UP001138500">
    <property type="component" value="Unassembled WGS sequence"/>
</dbReference>
<evidence type="ECO:0000256" key="2">
    <source>
        <dbReference type="SAM" id="Phobius"/>
    </source>
</evidence>
<comment type="caution">
    <text evidence="3">The sequence shown here is derived from an EMBL/GenBank/DDBJ whole genome shotgun (WGS) entry which is preliminary data.</text>
</comment>
<name>A0A9W7VXY4_9PEZI</name>
<dbReference type="AlphaFoldDB" id="A0A9W7VXY4"/>
<feature type="compositionally biased region" description="Low complexity" evidence="1">
    <location>
        <begin position="32"/>
        <end position="52"/>
    </location>
</feature>
<evidence type="ECO:0000313" key="3">
    <source>
        <dbReference type="EMBL" id="KAH9807838.1"/>
    </source>
</evidence>
<dbReference type="EMBL" id="RIBY02002622">
    <property type="protein sequence ID" value="KAH9807838.1"/>
    <property type="molecule type" value="Genomic_DNA"/>
</dbReference>
<keyword evidence="2" id="KW-0812">Transmembrane</keyword>
<keyword evidence="4" id="KW-1185">Reference proteome</keyword>
<feature type="transmembrane region" description="Helical" evidence="2">
    <location>
        <begin position="112"/>
        <end position="133"/>
    </location>
</feature>
<reference evidence="3 4" key="1">
    <citation type="journal article" date="2018" name="IMA Fungus">
        <title>IMA Genome-F 10: Nine draft genome sequences of Claviceps purpurea s.lat., including C. arundinis, C. humidiphila, and C. cf. spartinae, pseudomolecules for the pitch canker pathogen Fusarium circinatum, draft genome of Davidsoniella eucalypti, Grosmannia galeiformis, Quambalaria eucalypti, and Teratosphaeria destructans.</title>
        <authorList>
            <person name="Wingfield B.D."/>
            <person name="Liu M."/>
            <person name="Nguyen H.D."/>
            <person name="Lane F.A."/>
            <person name="Morgan S.W."/>
            <person name="De Vos L."/>
            <person name="Wilken P.M."/>
            <person name="Duong T.A."/>
            <person name="Aylward J."/>
            <person name="Coetzee M.P."/>
            <person name="Dadej K."/>
            <person name="De Beer Z.W."/>
            <person name="Findlay W."/>
            <person name="Havenga M."/>
            <person name="Kolarik M."/>
            <person name="Menzies J.G."/>
            <person name="Naidoo K."/>
            <person name="Pochopski O."/>
            <person name="Shoukouhi P."/>
            <person name="Santana Q.C."/>
            <person name="Seifert K.A."/>
            <person name="Soal N."/>
            <person name="Steenkamp E.T."/>
            <person name="Tatham C.T."/>
            <person name="van der Nest M.A."/>
            <person name="Wingfield M.J."/>
        </authorList>
    </citation>
    <scope>NUCLEOTIDE SEQUENCE [LARGE SCALE GENOMIC DNA]</scope>
    <source>
        <strain evidence="3">CMW44962</strain>
    </source>
</reference>
<accession>A0A9W7VXY4</accession>